<keyword evidence="3" id="KW-0732">Signal</keyword>
<evidence type="ECO:0000256" key="3">
    <source>
        <dbReference type="SAM" id="SignalP"/>
    </source>
</evidence>
<dbReference type="EMBL" id="BAAANK010000007">
    <property type="protein sequence ID" value="GAA1840126.1"/>
    <property type="molecule type" value="Genomic_DNA"/>
</dbReference>
<evidence type="ECO:0008006" key="6">
    <source>
        <dbReference type="Google" id="ProtNLM"/>
    </source>
</evidence>
<evidence type="ECO:0000313" key="5">
    <source>
        <dbReference type="Proteomes" id="UP001501746"/>
    </source>
</evidence>
<keyword evidence="5" id="KW-1185">Reference proteome</keyword>
<feature type="compositionally biased region" description="Low complexity" evidence="1">
    <location>
        <begin position="171"/>
        <end position="186"/>
    </location>
</feature>
<keyword evidence="2" id="KW-1133">Transmembrane helix</keyword>
<gene>
    <name evidence="4" type="ORF">GCM10009750_27700</name>
</gene>
<feature type="signal peptide" evidence="3">
    <location>
        <begin position="1"/>
        <end position="31"/>
    </location>
</feature>
<feature type="transmembrane region" description="Helical" evidence="2">
    <location>
        <begin position="204"/>
        <end position="223"/>
    </location>
</feature>
<protein>
    <recommendedName>
        <fullName evidence="6">LPXTG cell wall anchor domain-containing protein</fullName>
    </recommendedName>
</protein>
<dbReference type="Proteomes" id="UP001501746">
    <property type="component" value="Unassembled WGS sequence"/>
</dbReference>
<evidence type="ECO:0000313" key="4">
    <source>
        <dbReference type="EMBL" id="GAA1840126.1"/>
    </source>
</evidence>
<evidence type="ECO:0000256" key="1">
    <source>
        <dbReference type="SAM" id="MobiDB-lite"/>
    </source>
</evidence>
<sequence length="231" mass="23598">MSVNPAPIRLAALAAAAGLLLVGLVGAPAAAEELPDQPEPTVGLPVEESDEGAEEAVPFELPTLAIEVENTVYPEGDWLDGIHVTGSGFIPGIELTRVTVRAGQGTLISPLIEVDPDGAIDVVIMPGAFVGADTPDRPRFMVHASQSFEDGSTAFSNEVQLSITAAAVEAPAEPAAPADQPVEVPADSVDDASKPQLAETGFDGTGSALVALMFVAIGGLALARRRSVSSR</sequence>
<reference evidence="5" key="1">
    <citation type="journal article" date="2019" name="Int. J. Syst. Evol. Microbiol.">
        <title>The Global Catalogue of Microorganisms (GCM) 10K type strain sequencing project: providing services to taxonomists for standard genome sequencing and annotation.</title>
        <authorList>
            <consortium name="The Broad Institute Genomics Platform"/>
            <consortium name="The Broad Institute Genome Sequencing Center for Infectious Disease"/>
            <person name="Wu L."/>
            <person name="Ma J."/>
        </authorList>
    </citation>
    <scope>NUCLEOTIDE SEQUENCE [LARGE SCALE GENOMIC DNA]</scope>
    <source>
        <strain evidence="5">JCM 14323</strain>
    </source>
</reference>
<proteinExistence type="predicted"/>
<evidence type="ECO:0000256" key="2">
    <source>
        <dbReference type="SAM" id="Phobius"/>
    </source>
</evidence>
<accession>A0ABP4Z489</accession>
<feature type="region of interest" description="Disordered" evidence="1">
    <location>
        <begin position="171"/>
        <end position="198"/>
    </location>
</feature>
<name>A0ABP4Z489_9MICO</name>
<keyword evidence="2" id="KW-0472">Membrane</keyword>
<feature type="chain" id="PRO_5047357442" description="LPXTG cell wall anchor domain-containing protein" evidence="3">
    <location>
        <begin position="32"/>
        <end position="231"/>
    </location>
</feature>
<comment type="caution">
    <text evidence="4">The sequence shown here is derived from an EMBL/GenBank/DDBJ whole genome shotgun (WGS) entry which is preliminary data.</text>
</comment>
<organism evidence="4 5">
    <name type="scientific">Agromyces salentinus</name>
    <dbReference type="NCBI Taxonomy" id="269421"/>
    <lineage>
        <taxon>Bacteria</taxon>
        <taxon>Bacillati</taxon>
        <taxon>Actinomycetota</taxon>
        <taxon>Actinomycetes</taxon>
        <taxon>Micrococcales</taxon>
        <taxon>Microbacteriaceae</taxon>
        <taxon>Agromyces</taxon>
    </lineage>
</organism>
<keyword evidence="2" id="KW-0812">Transmembrane</keyword>